<reference evidence="3 4" key="1">
    <citation type="journal article" date="2014" name="Genome Announc.">
        <title>Draft Genome Sequence of Amycolatopsis lurida NRRL 2430, Producer of the Glycopeptide Family Antibiotic Ristocetin.</title>
        <authorList>
            <person name="Kwun M.J."/>
            <person name="Hong H.J."/>
        </authorList>
    </citation>
    <scope>NUCLEOTIDE SEQUENCE [LARGE SCALE GENOMIC DNA]</scope>
    <source>
        <strain evidence="3 4">NRRL 2430</strain>
    </source>
</reference>
<dbReference type="AlphaFoldDB" id="A0A2P2FNA4"/>
<name>A0A2P2FNA4_AMYLU</name>
<dbReference type="InterPro" id="IPR019554">
    <property type="entry name" value="Soluble_ligand-bd"/>
</dbReference>
<dbReference type="EMBL" id="JFBM01000026">
    <property type="protein sequence ID" value="KFU78202.1"/>
    <property type="molecule type" value="Genomic_DNA"/>
</dbReference>
<dbReference type="SMART" id="SM00278">
    <property type="entry name" value="HhH1"/>
    <property type="match status" value="2"/>
</dbReference>
<dbReference type="SUPFAM" id="SSF47781">
    <property type="entry name" value="RuvA domain 2-like"/>
    <property type="match status" value="1"/>
</dbReference>
<dbReference type="GO" id="GO:0015628">
    <property type="term" value="P:protein secretion by the type II secretion system"/>
    <property type="evidence" value="ECO:0007669"/>
    <property type="project" value="TreeGrafter"/>
</dbReference>
<dbReference type="GO" id="GO:0006281">
    <property type="term" value="P:DNA repair"/>
    <property type="evidence" value="ECO:0007669"/>
    <property type="project" value="InterPro"/>
</dbReference>
<keyword evidence="4" id="KW-1185">Reference proteome</keyword>
<dbReference type="InterPro" id="IPR010994">
    <property type="entry name" value="RuvA_2-like"/>
</dbReference>
<dbReference type="Proteomes" id="UP000256220">
    <property type="component" value="Unassembled WGS sequence"/>
</dbReference>
<comment type="caution">
    <text evidence="3">The sequence shown here is derived from an EMBL/GenBank/DDBJ whole genome shotgun (WGS) entry which is preliminary data.</text>
</comment>
<dbReference type="PANTHER" id="PTHR21180">
    <property type="entry name" value="ENDONUCLEASE/EXONUCLEASE/PHOSPHATASE FAMILY DOMAIN-CONTAINING PROTEIN 1"/>
    <property type="match status" value="1"/>
</dbReference>
<dbReference type="RefSeq" id="WP_034316294.1">
    <property type="nucleotide sequence ID" value="NZ_JFBM01000026.1"/>
</dbReference>
<keyword evidence="1" id="KW-0812">Transmembrane</keyword>
<dbReference type="GO" id="GO:0003677">
    <property type="term" value="F:DNA binding"/>
    <property type="evidence" value="ECO:0007669"/>
    <property type="project" value="InterPro"/>
</dbReference>
<gene>
    <name evidence="3" type="ORF">BB31_26525</name>
</gene>
<dbReference type="InterPro" id="IPR051675">
    <property type="entry name" value="Endo/Exo/Phosphatase_dom_1"/>
</dbReference>
<feature type="domain" description="Helix-hairpin-helix DNA-binding motif class 1" evidence="2">
    <location>
        <begin position="187"/>
        <end position="206"/>
    </location>
</feature>
<evidence type="ECO:0000313" key="3">
    <source>
        <dbReference type="EMBL" id="KFU78202.1"/>
    </source>
</evidence>
<dbReference type="InterPro" id="IPR003583">
    <property type="entry name" value="Hlx-hairpin-Hlx_DNA-bd_motif"/>
</dbReference>
<feature type="transmembrane region" description="Helical" evidence="1">
    <location>
        <begin position="56"/>
        <end position="77"/>
    </location>
</feature>
<dbReference type="GO" id="GO:0015627">
    <property type="term" value="C:type II protein secretion system complex"/>
    <property type="evidence" value="ECO:0007669"/>
    <property type="project" value="TreeGrafter"/>
</dbReference>
<keyword evidence="1" id="KW-0472">Membrane</keyword>
<feature type="domain" description="Helix-hairpin-helix DNA-binding motif class 1" evidence="2">
    <location>
        <begin position="217"/>
        <end position="236"/>
    </location>
</feature>
<evidence type="ECO:0000313" key="4">
    <source>
        <dbReference type="Proteomes" id="UP000256220"/>
    </source>
</evidence>
<keyword evidence="1" id="KW-1133">Transmembrane helix</keyword>
<dbReference type="Gene3D" id="1.10.150.320">
    <property type="entry name" value="Photosystem II 12 kDa extrinsic protein"/>
    <property type="match status" value="1"/>
</dbReference>
<organism evidence="3 4">
    <name type="scientific">Amycolatopsis lurida NRRL 2430</name>
    <dbReference type="NCBI Taxonomy" id="1460371"/>
    <lineage>
        <taxon>Bacteria</taxon>
        <taxon>Bacillati</taxon>
        <taxon>Actinomycetota</taxon>
        <taxon>Actinomycetes</taxon>
        <taxon>Pseudonocardiales</taxon>
        <taxon>Pseudonocardiaceae</taxon>
        <taxon>Amycolatopsis</taxon>
    </lineage>
</organism>
<proteinExistence type="predicted"/>
<accession>A0A2P2FNA4</accession>
<protein>
    <submittedName>
        <fullName evidence="3">Competence protein ComEA</fullName>
    </submittedName>
</protein>
<dbReference type="Pfam" id="PF12836">
    <property type="entry name" value="HHH_3"/>
    <property type="match status" value="1"/>
</dbReference>
<sequence length="240" mass="24372">MFDQTARPSGPSVNARLAWLAAQLSSPTQGPPAGRLVRRWVPARFTADGIPVNRRWLAVAAVLIAVAVIVTGAIALFGHRPGAETPPPLPSAKAAGDVPAAAGKAPLVVSVVGRVLKPGLVTLPPGARVADALSAAGGAQPGTDLAGVNLARRLTDGEQVAVGVPVPAAAGTAAPPGKLDLNSATAEQLDTLPGVGEVMAKRIVDWRSGHGGFTSVEQLRDVEGIGESKYRKLREVVSVG</sequence>
<dbReference type="Pfam" id="PF10531">
    <property type="entry name" value="SLBB"/>
    <property type="match status" value="1"/>
</dbReference>
<evidence type="ECO:0000256" key="1">
    <source>
        <dbReference type="SAM" id="Phobius"/>
    </source>
</evidence>
<dbReference type="PANTHER" id="PTHR21180:SF32">
    <property type="entry name" value="ENDONUCLEASE_EXONUCLEASE_PHOSPHATASE FAMILY DOMAIN-CONTAINING PROTEIN 1"/>
    <property type="match status" value="1"/>
</dbReference>
<evidence type="ECO:0000259" key="2">
    <source>
        <dbReference type="SMART" id="SM00278"/>
    </source>
</evidence>